<dbReference type="EMBL" id="GISG01225398">
    <property type="protein sequence ID" value="MBA4664860.1"/>
    <property type="molecule type" value="Transcribed_RNA"/>
</dbReference>
<sequence>MEVMMQPKNGGMMMMVEKIACGGPYGECDDDHTMSNRLCEGISRVLSKWNGLQMAIQNEWGGHDSIQKSQQLVLDILSWFSQSKGSLCAEDLENLLHESLLLTFNTEIEDGSIEEIAEKLMIMHDDFLHGCCHI</sequence>
<protein>
    <recommendedName>
        <fullName evidence="4">Pre-rRNA-processing protein TSR2 homolog</fullName>
    </recommendedName>
</protein>
<proteinExistence type="inferred from homology"/>
<evidence type="ECO:0000256" key="1">
    <source>
        <dbReference type="ARBA" id="ARBA00006524"/>
    </source>
</evidence>
<organism evidence="3">
    <name type="scientific">Opuntia streptacantha</name>
    <name type="common">Prickly pear cactus</name>
    <name type="synonym">Opuntia cardona</name>
    <dbReference type="NCBI Taxonomy" id="393608"/>
    <lineage>
        <taxon>Eukaryota</taxon>
        <taxon>Viridiplantae</taxon>
        <taxon>Streptophyta</taxon>
        <taxon>Embryophyta</taxon>
        <taxon>Tracheophyta</taxon>
        <taxon>Spermatophyta</taxon>
        <taxon>Magnoliopsida</taxon>
        <taxon>eudicotyledons</taxon>
        <taxon>Gunneridae</taxon>
        <taxon>Pentapetalae</taxon>
        <taxon>Caryophyllales</taxon>
        <taxon>Cactineae</taxon>
        <taxon>Cactaceae</taxon>
        <taxon>Opuntioideae</taxon>
        <taxon>Opuntia</taxon>
    </lineage>
</organism>
<name>A0A7C9ED50_OPUST</name>
<evidence type="ECO:0008006" key="4">
    <source>
        <dbReference type="Google" id="ProtNLM"/>
    </source>
</evidence>
<comment type="similarity">
    <text evidence="1">Belongs to the TSR2 family.</text>
</comment>
<dbReference type="GO" id="GO:0006364">
    <property type="term" value="P:rRNA processing"/>
    <property type="evidence" value="ECO:0007669"/>
    <property type="project" value="UniProtKB-KW"/>
</dbReference>
<evidence type="ECO:0000256" key="2">
    <source>
        <dbReference type="ARBA" id="ARBA00022552"/>
    </source>
</evidence>
<dbReference type="PANTHER" id="PTHR21250">
    <property type="entry name" value="PRE-RRNA-PROCESSING PROTEIN TSR2 HOMOLOG"/>
    <property type="match status" value="1"/>
</dbReference>
<evidence type="ECO:0000313" key="3">
    <source>
        <dbReference type="EMBL" id="MBA4664860.1"/>
    </source>
</evidence>
<dbReference type="AlphaFoldDB" id="A0A7C9ED50"/>
<keyword evidence="2" id="KW-0698">rRNA processing</keyword>
<accession>A0A7C9ED50</accession>
<dbReference type="InterPro" id="IPR019398">
    <property type="entry name" value="Pre-rRNA_process_TSR2"/>
</dbReference>
<dbReference type="Pfam" id="PF10273">
    <property type="entry name" value="WGG"/>
    <property type="match status" value="1"/>
</dbReference>
<reference evidence="3" key="1">
    <citation type="journal article" date="2013" name="J. Plant Res.">
        <title>Effect of fungi and light on seed germination of three Opuntia species from semiarid lands of central Mexico.</title>
        <authorList>
            <person name="Delgado-Sanchez P."/>
            <person name="Jimenez-Bremont J.F."/>
            <person name="Guerrero-Gonzalez Mde L."/>
            <person name="Flores J."/>
        </authorList>
    </citation>
    <scope>NUCLEOTIDE SEQUENCE</scope>
    <source>
        <tissue evidence="3">Cladode</tissue>
    </source>
</reference>
<reference evidence="3" key="2">
    <citation type="submission" date="2020-07" db="EMBL/GenBank/DDBJ databases">
        <authorList>
            <person name="Vera ALvarez R."/>
            <person name="Arias-Moreno D.M."/>
            <person name="Jimenez-Jacinto V."/>
            <person name="Jimenez-Bremont J.F."/>
            <person name="Swaminathan K."/>
            <person name="Moose S.P."/>
            <person name="Guerrero-Gonzalez M.L."/>
            <person name="Marino-Ramirez L."/>
            <person name="Landsman D."/>
            <person name="Rodriguez-Kessler M."/>
            <person name="Delgado-Sanchez P."/>
        </authorList>
    </citation>
    <scope>NUCLEOTIDE SEQUENCE</scope>
    <source>
        <tissue evidence="3">Cladode</tissue>
    </source>
</reference>